<comment type="similarity">
    <text evidence="2">Belongs to the RNase H family.</text>
</comment>
<gene>
    <name evidence="10" type="primary">CU459095.1</name>
</gene>
<dbReference type="InterPro" id="IPR050092">
    <property type="entry name" value="RNase_H"/>
</dbReference>
<evidence type="ECO:0000256" key="6">
    <source>
        <dbReference type="ARBA" id="ARBA00022759"/>
    </source>
</evidence>
<keyword evidence="7" id="KW-0378">Hydrolase</keyword>
<evidence type="ECO:0000256" key="8">
    <source>
        <dbReference type="SAM" id="SignalP"/>
    </source>
</evidence>
<evidence type="ECO:0000313" key="10">
    <source>
        <dbReference type="EMBL" id="SBP14665.1"/>
    </source>
</evidence>
<dbReference type="Pfam" id="PF00075">
    <property type="entry name" value="RNase_H"/>
    <property type="match status" value="1"/>
</dbReference>
<dbReference type="AlphaFoldDB" id="A0A1A7X9V3"/>
<evidence type="ECO:0000256" key="4">
    <source>
        <dbReference type="ARBA" id="ARBA00022722"/>
    </source>
</evidence>
<dbReference type="Gene3D" id="3.30.420.10">
    <property type="entry name" value="Ribonuclease H-like superfamily/Ribonuclease H"/>
    <property type="match status" value="1"/>
</dbReference>
<dbReference type="GO" id="GO:0043137">
    <property type="term" value="P:DNA replication, removal of RNA primer"/>
    <property type="evidence" value="ECO:0007669"/>
    <property type="project" value="TreeGrafter"/>
</dbReference>
<keyword evidence="4" id="KW-0540">Nuclease</keyword>
<feature type="chain" id="PRO_5008362957" description="ribonuclease H" evidence="8">
    <location>
        <begin position="17"/>
        <end position="294"/>
    </location>
</feature>
<dbReference type="GO" id="GO:0003676">
    <property type="term" value="F:nucleic acid binding"/>
    <property type="evidence" value="ECO:0007669"/>
    <property type="project" value="InterPro"/>
</dbReference>
<dbReference type="EC" id="3.1.26.4" evidence="3"/>
<proteinExistence type="inferred from homology"/>
<evidence type="ECO:0000256" key="1">
    <source>
        <dbReference type="ARBA" id="ARBA00000077"/>
    </source>
</evidence>
<evidence type="ECO:0000256" key="2">
    <source>
        <dbReference type="ARBA" id="ARBA00005300"/>
    </source>
</evidence>
<feature type="non-terminal residue" evidence="10">
    <location>
        <position position="294"/>
    </location>
</feature>
<evidence type="ECO:0000256" key="5">
    <source>
        <dbReference type="ARBA" id="ARBA00022723"/>
    </source>
</evidence>
<dbReference type="InterPro" id="IPR012337">
    <property type="entry name" value="RNaseH-like_sf"/>
</dbReference>
<keyword evidence="5" id="KW-0479">Metal-binding</keyword>
<accession>A0A1A7X9V3</accession>
<dbReference type="SUPFAM" id="SSF53098">
    <property type="entry name" value="Ribonuclease H-like"/>
    <property type="match status" value="1"/>
</dbReference>
<protein>
    <recommendedName>
        <fullName evidence="3">ribonuclease H</fullName>
        <ecNumber evidence="3">3.1.26.4</ecNumber>
    </recommendedName>
</protein>
<keyword evidence="8" id="KW-0732">Signal</keyword>
<dbReference type="PROSITE" id="PS50879">
    <property type="entry name" value="RNASE_H_1"/>
    <property type="match status" value="1"/>
</dbReference>
<evidence type="ECO:0000256" key="7">
    <source>
        <dbReference type="ARBA" id="ARBA00022801"/>
    </source>
</evidence>
<sequence>QFLSLLILACVAVLQSFDIEVRYAQNRRSPLGMGLAVCQHCSDNIAVSVLPANPHQTLLNPYHHYFDQAHCEGLPTVYVDGSSYRHSAEQSSGVGVVWLNADQKDSWCYQLGPQTSQFAEVAGVLIVLQLAAGRGVRDLVICTDSDYARLSFTCHLPSWKSNGFLTSNRKPVKHRDLFMACDALVTSLDMHIYWRKVKGHSRAPGRDKEMNDLTDSLAKQGAAVGTPWSFNPLWLPDDVLPQSDPPQVCVVTRARAADESAPQLSDGFVSVEPVFSDNDLVSLQSQDPAISRMI</sequence>
<dbReference type="PANTHER" id="PTHR10642">
    <property type="entry name" value="RIBONUCLEASE H1"/>
    <property type="match status" value="1"/>
</dbReference>
<dbReference type="GO" id="GO:0004523">
    <property type="term" value="F:RNA-DNA hybrid ribonuclease activity"/>
    <property type="evidence" value="ECO:0007669"/>
    <property type="project" value="UniProtKB-EC"/>
</dbReference>
<dbReference type="PANTHER" id="PTHR10642:SF26">
    <property type="entry name" value="RIBONUCLEASE H1"/>
    <property type="match status" value="1"/>
</dbReference>
<reference evidence="10" key="2">
    <citation type="submission" date="2016-06" db="EMBL/GenBank/DDBJ databases">
        <title>The genome of a short-lived fish provides insights into sex chromosome evolution and the genetic control of aging.</title>
        <authorList>
            <person name="Reichwald K."/>
            <person name="Felder M."/>
            <person name="Petzold A."/>
            <person name="Koch P."/>
            <person name="Groth M."/>
            <person name="Platzer M."/>
        </authorList>
    </citation>
    <scope>NUCLEOTIDE SEQUENCE</scope>
    <source>
        <tissue evidence="10">Brain</tissue>
    </source>
</reference>
<keyword evidence="6" id="KW-0255">Endonuclease</keyword>
<evidence type="ECO:0000256" key="3">
    <source>
        <dbReference type="ARBA" id="ARBA00012180"/>
    </source>
</evidence>
<dbReference type="InterPro" id="IPR036397">
    <property type="entry name" value="RNaseH_sf"/>
</dbReference>
<evidence type="ECO:0000259" key="9">
    <source>
        <dbReference type="PROSITE" id="PS50879"/>
    </source>
</evidence>
<dbReference type="InterPro" id="IPR002156">
    <property type="entry name" value="RNaseH_domain"/>
</dbReference>
<feature type="domain" description="RNase H type-1" evidence="9">
    <location>
        <begin position="71"/>
        <end position="223"/>
    </location>
</feature>
<reference evidence="10" key="1">
    <citation type="submission" date="2016-05" db="EMBL/GenBank/DDBJ databases">
        <authorList>
            <person name="Lavstsen T."/>
            <person name="Jespersen J.S."/>
        </authorList>
    </citation>
    <scope>NUCLEOTIDE SEQUENCE</scope>
    <source>
        <tissue evidence="10">Brain</tissue>
    </source>
</reference>
<organism evidence="10">
    <name type="scientific">Iconisemion striatum</name>
    <dbReference type="NCBI Taxonomy" id="60296"/>
    <lineage>
        <taxon>Eukaryota</taxon>
        <taxon>Metazoa</taxon>
        <taxon>Chordata</taxon>
        <taxon>Craniata</taxon>
        <taxon>Vertebrata</taxon>
        <taxon>Euteleostomi</taxon>
        <taxon>Actinopterygii</taxon>
        <taxon>Neopterygii</taxon>
        <taxon>Teleostei</taxon>
        <taxon>Neoteleostei</taxon>
        <taxon>Acanthomorphata</taxon>
        <taxon>Ovalentaria</taxon>
        <taxon>Atherinomorphae</taxon>
        <taxon>Cyprinodontiformes</taxon>
        <taxon>Nothobranchiidae</taxon>
        <taxon>Iconisemion</taxon>
    </lineage>
</organism>
<comment type="catalytic activity">
    <reaction evidence="1">
        <text>Endonucleolytic cleavage to 5'-phosphomonoester.</text>
        <dbReference type="EC" id="3.1.26.4"/>
    </reaction>
</comment>
<name>A0A1A7X9V3_9TELE</name>
<feature type="non-terminal residue" evidence="10">
    <location>
        <position position="1"/>
    </location>
</feature>
<dbReference type="EMBL" id="HADW01013265">
    <property type="protein sequence ID" value="SBP14665.1"/>
    <property type="molecule type" value="Transcribed_RNA"/>
</dbReference>
<feature type="signal peptide" evidence="8">
    <location>
        <begin position="1"/>
        <end position="16"/>
    </location>
</feature>
<dbReference type="GO" id="GO:0046872">
    <property type="term" value="F:metal ion binding"/>
    <property type="evidence" value="ECO:0007669"/>
    <property type="project" value="UniProtKB-KW"/>
</dbReference>